<dbReference type="Proteomes" id="UP001283361">
    <property type="component" value="Unassembled WGS sequence"/>
</dbReference>
<protein>
    <submittedName>
        <fullName evidence="1">Uncharacterized protein</fullName>
    </submittedName>
</protein>
<keyword evidence="2" id="KW-1185">Reference proteome</keyword>
<evidence type="ECO:0000313" key="2">
    <source>
        <dbReference type="Proteomes" id="UP001283361"/>
    </source>
</evidence>
<accession>A0AAE1D403</accession>
<dbReference type="EMBL" id="JAWDGP010005499">
    <property type="protein sequence ID" value="KAK3756556.1"/>
    <property type="molecule type" value="Genomic_DNA"/>
</dbReference>
<reference evidence="1" key="1">
    <citation type="journal article" date="2023" name="G3 (Bethesda)">
        <title>A reference genome for the long-term kleptoplast-retaining sea slug Elysia crispata morphotype clarki.</title>
        <authorList>
            <person name="Eastman K.E."/>
            <person name="Pendleton A.L."/>
            <person name="Shaikh M.A."/>
            <person name="Suttiyut T."/>
            <person name="Ogas R."/>
            <person name="Tomko P."/>
            <person name="Gavelis G."/>
            <person name="Widhalm J.R."/>
            <person name="Wisecaver J.H."/>
        </authorList>
    </citation>
    <scope>NUCLEOTIDE SEQUENCE</scope>
    <source>
        <strain evidence="1">ECLA1</strain>
    </source>
</reference>
<gene>
    <name evidence="1" type="ORF">RRG08_061616</name>
</gene>
<name>A0AAE1D403_9GAST</name>
<proteinExistence type="predicted"/>
<dbReference type="AlphaFoldDB" id="A0AAE1D403"/>
<evidence type="ECO:0000313" key="1">
    <source>
        <dbReference type="EMBL" id="KAK3756556.1"/>
    </source>
</evidence>
<comment type="caution">
    <text evidence="1">The sequence shown here is derived from an EMBL/GenBank/DDBJ whole genome shotgun (WGS) entry which is preliminary data.</text>
</comment>
<organism evidence="1 2">
    <name type="scientific">Elysia crispata</name>
    <name type="common">lettuce slug</name>
    <dbReference type="NCBI Taxonomy" id="231223"/>
    <lineage>
        <taxon>Eukaryota</taxon>
        <taxon>Metazoa</taxon>
        <taxon>Spiralia</taxon>
        <taxon>Lophotrochozoa</taxon>
        <taxon>Mollusca</taxon>
        <taxon>Gastropoda</taxon>
        <taxon>Heterobranchia</taxon>
        <taxon>Euthyneura</taxon>
        <taxon>Panpulmonata</taxon>
        <taxon>Sacoglossa</taxon>
        <taxon>Placobranchoidea</taxon>
        <taxon>Plakobranchidae</taxon>
        <taxon>Elysia</taxon>
    </lineage>
</organism>
<sequence>MSLNYVYARRRVALAEKGDKTLRGWQTVLCGAAVCHKPLSPHSTSTLKADCTLWSCCVSETALATFHINSKGRLYSVELLQTVLCGAAVCQKPLSPHSTSTLKADCTLWSCCVSETALATFHTNSKGRLYSVELLQTVLCGAAVCQKPLSPHSTSTLKADCTLWSCCVSETALATFHINSKGRLYSVELLQTVLCGAAVCQKPLSPHSTSTLKADCTLWSCCVSETALATFHINSKGRLYSVELLQTVLCGAAVCQKPLSPHSTSTLKADCTLWSCCVSETALATFHINSKGRLYSVELLQTVLCGAAVCHKPLSPHSTSTLKADCTLWSCCVSQTALATFHINSKGRLYSVELLCVTNRSRHIPHQL</sequence>